<evidence type="ECO:0000313" key="5">
    <source>
        <dbReference type="Proteomes" id="UP000288096"/>
    </source>
</evidence>
<feature type="region of interest" description="Disordered" evidence="2">
    <location>
        <begin position="102"/>
        <end position="125"/>
    </location>
</feature>
<dbReference type="RefSeq" id="WP_166404907.1">
    <property type="nucleotide sequence ID" value="NZ_BEXT01000001.1"/>
</dbReference>
<dbReference type="SUPFAM" id="SSF48452">
    <property type="entry name" value="TPR-like"/>
    <property type="match status" value="1"/>
</dbReference>
<dbReference type="PROSITE" id="PS51257">
    <property type="entry name" value="PROKAR_LIPOPROTEIN"/>
    <property type="match status" value="1"/>
</dbReference>
<gene>
    <name evidence="4" type="ORF">DENIS_1045</name>
</gene>
<evidence type="ECO:0000313" key="4">
    <source>
        <dbReference type="EMBL" id="GBC60101.1"/>
    </source>
</evidence>
<feature type="repeat" description="TPR" evidence="1">
    <location>
        <begin position="124"/>
        <end position="157"/>
    </location>
</feature>
<dbReference type="Pfam" id="PF01476">
    <property type="entry name" value="LysM"/>
    <property type="match status" value="1"/>
</dbReference>
<proteinExistence type="predicted"/>
<accession>A0A401FT04</accession>
<feature type="domain" description="LysM" evidence="3">
    <location>
        <begin position="38"/>
        <end position="88"/>
    </location>
</feature>
<dbReference type="PROSITE" id="PS51782">
    <property type="entry name" value="LYSM"/>
    <property type="match status" value="1"/>
</dbReference>
<dbReference type="EMBL" id="BEXT01000001">
    <property type="protein sequence ID" value="GBC60101.1"/>
    <property type="molecule type" value="Genomic_DNA"/>
</dbReference>
<feature type="compositionally biased region" description="Pro residues" evidence="2">
    <location>
        <begin position="112"/>
        <end position="121"/>
    </location>
</feature>
<keyword evidence="5" id="KW-1185">Reference proteome</keyword>
<dbReference type="InterPro" id="IPR019734">
    <property type="entry name" value="TPR_rpt"/>
</dbReference>
<dbReference type="AlphaFoldDB" id="A0A401FT04"/>
<name>A0A401FT04_9BACT</name>
<comment type="caution">
    <text evidence="4">The sequence shown here is derived from an EMBL/GenBank/DDBJ whole genome shotgun (WGS) entry which is preliminary data.</text>
</comment>
<dbReference type="SMART" id="SM00257">
    <property type="entry name" value="LysM"/>
    <property type="match status" value="1"/>
</dbReference>
<organism evidence="4 5">
    <name type="scientific">Desulfonema ishimotonii</name>
    <dbReference type="NCBI Taxonomy" id="45657"/>
    <lineage>
        <taxon>Bacteria</taxon>
        <taxon>Pseudomonadati</taxon>
        <taxon>Thermodesulfobacteriota</taxon>
        <taxon>Desulfobacteria</taxon>
        <taxon>Desulfobacterales</taxon>
        <taxon>Desulfococcaceae</taxon>
        <taxon>Desulfonema</taxon>
    </lineage>
</organism>
<dbReference type="CDD" id="cd00118">
    <property type="entry name" value="LysM"/>
    <property type="match status" value="1"/>
</dbReference>
<keyword evidence="1" id="KW-0802">TPR repeat</keyword>
<dbReference type="Pfam" id="PF13432">
    <property type="entry name" value="TPR_16"/>
    <property type="match status" value="2"/>
</dbReference>
<reference evidence="5" key="1">
    <citation type="submission" date="2017-11" db="EMBL/GenBank/DDBJ databases">
        <authorList>
            <person name="Watanabe M."/>
            <person name="Kojima H."/>
        </authorList>
    </citation>
    <scope>NUCLEOTIDE SEQUENCE [LARGE SCALE GENOMIC DNA]</scope>
    <source>
        <strain evidence="5">Tokyo 01</strain>
    </source>
</reference>
<dbReference type="InterPro" id="IPR036779">
    <property type="entry name" value="LysM_dom_sf"/>
</dbReference>
<dbReference type="SMART" id="SM00028">
    <property type="entry name" value="TPR"/>
    <property type="match status" value="2"/>
</dbReference>
<feature type="repeat" description="TPR" evidence="1">
    <location>
        <begin position="212"/>
        <end position="245"/>
    </location>
</feature>
<dbReference type="Gene3D" id="1.25.40.10">
    <property type="entry name" value="Tetratricopeptide repeat domain"/>
    <property type="match status" value="2"/>
</dbReference>
<dbReference type="PROSITE" id="PS50005">
    <property type="entry name" value="TPR"/>
    <property type="match status" value="2"/>
</dbReference>
<dbReference type="InterPro" id="IPR011990">
    <property type="entry name" value="TPR-like_helical_dom_sf"/>
</dbReference>
<protein>
    <submittedName>
        <fullName evidence="4">Peptidoglycan-binding protein</fullName>
    </submittedName>
</protein>
<evidence type="ECO:0000256" key="2">
    <source>
        <dbReference type="SAM" id="MobiDB-lite"/>
    </source>
</evidence>
<evidence type="ECO:0000256" key="1">
    <source>
        <dbReference type="PROSITE-ProRule" id="PRU00339"/>
    </source>
</evidence>
<sequence>MKTLLITGLITASLWLSGCESFHLRRSSGESSPSVNYVLHTVRSGETLSEIAMQHYGTYKKYNTLATIKNFNRITDVNALKPGQQIRIPVIRIEGVMRPPAPASPAAVSEPASPPAKPRPSAPVLSPLEKGIRLYRAGNYTKAIAEFEKTLRTAPGHEKAAYYLKSARIRRGTERYEKGDYIAAQHDFTAVADSGAECPTCTDYLRRIARKADAFLAKGQSFFKQQDYPVAAAAFEKAVRLAPDNKTAGEFLFKARFEMAVSQFNVYQRSRKQKDYKVARKTLRRALRHKKNCPPCRIYEENYKKQHYNKGIKYFTDEQHIDKAIEEWERVRFADPKYGKVRENIRQAEKILKKLRALEKNK</sequence>
<reference evidence="5" key="2">
    <citation type="submission" date="2019-01" db="EMBL/GenBank/DDBJ databases">
        <title>Genome sequence of Desulfonema ishimotonii strain Tokyo 01.</title>
        <authorList>
            <person name="Fukui M."/>
        </authorList>
    </citation>
    <scope>NUCLEOTIDE SEQUENCE [LARGE SCALE GENOMIC DNA]</scope>
    <source>
        <strain evidence="5">Tokyo 01</strain>
    </source>
</reference>
<dbReference type="Proteomes" id="UP000288096">
    <property type="component" value="Unassembled WGS sequence"/>
</dbReference>
<evidence type="ECO:0000259" key="3">
    <source>
        <dbReference type="PROSITE" id="PS51782"/>
    </source>
</evidence>
<dbReference type="InterPro" id="IPR018392">
    <property type="entry name" value="LysM"/>
</dbReference>
<dbReference type="Gene3D" id="3.10.350.10">
    <property type="entry name" value="LysM domain"/>
    <property type="match status" value="1"/>
</dbReference>
<dbReference type="SUPFAM" id="SSF54106">
    <property type="entry name" value="LysM domain"/>
    <property type="match status" value="1"/>
</dbReference>